<keyword evidence="8" id="KW-1185">Reference proteome</keyword>
<evidence type="ECO:0000313" key="8">
    <source>
        <dbReference type="Proteomes" id="UP000585474"/>
    </source>
</evidence>
<evidence type="ECO:0000256" key="5">
    <source>
        <dbReference type="SAM" id="MobiDB-lite"/>
    </source>
</evidence>
<keyword evidence="3" id="KW-0505">Motor protein</keyword>
<dbReference type="Gene3D" id="3.40.850.10">
    <property type="entry name" value="Kinesin motor domain"/>
    <property type="match status" value="1"/>
</dbReference>
<dbReference type="SUPFAM" id="SSF52540">
    <property type="entry name" value="P-loop containing nucleoside triphosphate hydrolases"/>
    <property type="match status" value="1"/>
</dbReference>
<keyword evidence="4" id="KW-0206">Cytoskeleton</keyword>
<comment type="subcellular location">
    <subcellularLocation>
        <location evidence="1">Cytoplasm</location>
        <location evidence="1">Cytoskeleton</location>
    </subcellularLocation>
</comment>
<feature type="compositionally biased region" description="Low complexity" evidence="5">
    <location>
        <begin position="233"/>
        <end position="246"/>
    </location>
</feature>
<dbReference type="GO" id="GO:0051231">
    <property type="term" value="P:spindle elongation"/>
    <property type="evidence" value="ECO:0007669"/>
    <property type="project" value="TreeGrafter"/>
</dbReference>
<keyword evidence="2" id="KW-0963">Cytoplasm</keyword>
<evidence type="ECO:0000256" key="1">
    <source>
        <dbReference type="ARBA" id="ARBA00004245"/>
    </source>
</evidence>
<dbReference type="InterPro" id="IPR036961">
    <property type="entry name" value="Kinesin_motor_dom_sf"/>
</dbReference>
<comment type="caution">
    <text evidence="7">The sequence shown here is derived from an EMBL/GenBank/DDBJ whole genome shotgun (WGS) entry which is preliminary data.</text>
</comment>
<feature type="region of interest" description="Disordered" evidence="5">
    <location>
        <begin position="216"/>
        <end position="248"/>
    </location>
</feature>
<dbReference type="GO" id="GO:0072686">
    <property type="term" value="C:mitotic spindle"/>
    <property type="evidence" value="ECO:0007669"/>
    <property type="project" value="TreeGrafter"/>
</dbReference>
<proteinExistence type="predicted"/>
<dbReference type="GO" id="GO:0005524">
    <property type="term" value="F:ATP binding"/>
    <property type="evidence" value="ECO:0007669"/>
    <property type="project" value="InterPro"/>
</dbReference>
<dbReference type="InterPro" id="IPR001752">
    <property type="entry name" value="Kinesin_motor_dom"/>
</dbReference>
<dbReference type="InterPro" id="IPR047149">
    <property type="entry name" value="KIF11-like"/>
</dbReference>
<dbReference type="Proteomes" id="UP000585474">
    <property type="component" value="Unassembled WGS sequence"/>
</dbReference>
<dbReference type="GO" id="GO:0008574">
    <property type="term" value="F:plus-end-directed microtubule motor activity"/>
    <property type="evidence" value="ECO:0007669"/>
    <property type="project" value="TreeGrafter"/>
</dbReference>
<dbReference type="PANTHER" id="PTHR47970:SF32">
    <property type="entry name" value="KINESIN-LIKE PROTEIN KIN-5B"/>
    <property type="match status" value="1"/>
</dbReference>
<dbReference type="GO" id="GO:0005876">
    <property type="term" value="C:spindle microtubule"/>
    <property type="evidence" value="ECO:0007669"/>
    <property type="project" value="TreeGrafter"/>
</dbReference>
<accession>A0A7J0GJL8</accession>
<protein>
    <submittedName>
        <fullName evidence="7">ATP binding microtubule motor family protein</fullName>
    </submittedName>
</protein>
<dbReference type="PANTHER" id="PTHR47970">
    <property type="entry name" value="KINESIN-LIKE PROTEIN KIF11"/>
    <property type="match status" value="1"/>
</dbReference>
<organism evidence="7 8">
    <name type="scientific">Actinidia rufa</name>
    <dbReference type="NCBI Taxonomy" id="165716"/>
    <lineage>
        <taxon>Eukaryota</taxon>
        <taxon>Viridiplantae</taxon>
        <taxon>Streptophyta</taxon>
        <taxon>Embryophyta</taxon>
        <taxon>Tracheophyta</taxon>
        <taxon>Spermatophyta</taxon>
        <taxon>Magnoliopsida</taxon>
        <taxon>eudicotyledons</taxon>
        <taxon>Gunneridae</taxon>
        <taxon>Pentapetalae</taxon>
        <taxon>asterids</taxon>
        <taxon>Ericales</taxon>
        <taxon>Actinidiaceae</taxon>
        <taxon>Actinidia</taxon>
    </lineage>
</organism>
<dbReference type="AlphaFoldDB" id="A0A7J0GJL8"/>
<evidence type="ECO:0000259" key="6">
    <source>
        <dbReference type="Pfam" id="PF00225"/>
    </source>
</evidence>
<dbReference type="Pfam" id="PF00225">
    <property type="entry name" value="Kinesin"/>
    <property type="match status" value="1"/>
</dbReference>
<evidence type="ECO:0000256" key="3">
    <source>
        <dbReference type="ARBA" id="ARBA00023175"/>
    </source>
</evidence>
<evidence type="ECO:0000256" key="4">
    <source>
        <dbReference type="ARBA" id="ARBA00023212"/>
    </source>
</evidence>
<sequence length="342" mass="39036">MLTHGRAREAGEINKSLLTLGRAINTLVEHLAHIPYRDFSPSAHCLEETLSTLDYAYRAKNIKNKPKTNQKMSKSVLLKDLYLEIERMKQAREKNGVYIPFERYTWDEAEKKATNAKLEQLEIDLNLSEKALRVRHSKKFSPETGYKKHQRALNYFCILEYAEKLELLYYISITSHHRQAVAGLKLSELQVQLPPHHNQLKRTTRSTLKLQMEVDIKDRSPPEPSIQVELSESRSSLNPLAAPSSSVPFDPDSNRDVKLLISTSCALEKDYGDLFLAKRKLGQPSKVGKLTRSAIDKGVGVPDDTIERKACVEQKKFQSSTNPRRFNRSAVCKLKRNSRYGG</sequence>
<dbReference type="GO" id="GO:0007018">
    <property type="term" value="P:microtubule-based movement"/>
    <property type="evidence" value="ECO:0007669"/>
    <property type="project" value="InterPro"/>
</dbReference>
<dbReference type="GO" id="GO:0008017">
    <property type="term" value="F:microtubule binding"/>
    <property type="evidence" value="ECO:0007669"/>
    <property type="project" value="InterPro"/>
</dbReference>
<feature type="domain" description="Kinesin motor" evidence="6">
    <location>
        <begin position="6"/>
        <end position="38"/>
    </location>
</feature>
<dbReference type="EMBL" id="BJWL01000022">
    <property type="protein sequence ID" value="GFZ11009.1"/>
    <property type="molecule type" value="Genomic_DNA"/>
</dbReference>
<dbReference type="GO" id="GO:0090307">
    <property type="term" value="P:mitotic spindle assembly"/>
    <property type="evidence" value="ECO:0007669"/>
    <property type="project" value="TreeGrafter"/>
</dbReference>
<name>A0A7J0GJL8_9ERIC</name>
<gene>
    <name evidence="7" type="ORF">Acr_22g0004070</name>
</gene>
<dbReference type="InterPro" id="IPR027417">
    <property type="entry name" value="P-loop_NTPase"/>
</dbReference>
<evidence type="ECO:0000256" key="2">
    <source>
        <dbReference type="ARBA" id="ARBA00022490"/>
    </source>
</evidence>
<evidence type="ECO:0000313" key="7">
    <source>
        <dbReference type="EMBL" id="GFZ11009.1"/>
    </source>
</evidence>
<dbReference type="OrthoDB" id="1721966at2759"/>
<reference evidence="7 8" key="1">
    <citation type="submission" date="2019-07" db="EMBL/GenBank/DDBJ databases">
        <title>De Novo Assembly of kiwifruit Actinidia rufa.</title>
        <authorList>
            <person name="Sugita-Konishi S."/>
            <person name="Sato K."/>
            <person name="Mori E."/>
            <person name="Abe Y."/>
            <person name="Kisaki G."/>
            <person name="Hamano K."/>
            <person name="Suezawa K."/>
            <person name="Otani M."/>
            <person name="Fukuda T."/>
            <person name="Manabe T."/>
            <person name="Gomi K."/>
            <person name="Tabuchi M."/>
            <person name="Akimitsu K."/>
            <person name="Kataoka I."/>
        </authorList>
    </citation>
    <scope>NUCLEOTIDE SEQUENCE [LARGE SCALE GENOMIC DNA]</scope>
    <source>
        <strain evidence="8">cv. Fuchu</strain>
    </source>
</reference>